<dbReference type="AlphaFoldDB" id="A0A1H4AJE3"/>
<evidence type="ECO:0000313" key="3">
    <source>
        <dbReference type="Proteomes" id="UP000198820"/>
    </source>
</evidence>
<dbReference type="PROSITE" id="PS51257">
    <property type="entry name" value="PROKAR_LIPOPROTEIN"/>
    <property type="match status" value="1"/>
</dbReference>
<organism evidence="2 3">
    <name type="scientific">Psychroflexus halocasei</name>
    <dbReference type="NCBI Taxonomy" id="908615"/>
    <lineage>
        <taxon>Bacteria</taxon>
        <taxon>Pseudomonadati</taxon>
        <taxon>Bacteroidota</taxon>
        <taxon>Flavobacteriia</taxon>
        <taxon>Flavobacteriales</taxon>
        <taxon>Flavobacteriaceae</taxon>
        <taxon>Psychroflexus</taxon>
    </lineage>
</organism>
<dbReference type="STRING" id="908615.SAMN05421540_10550"/>
<dbReference type="EMBL" id="FNQF01000005">
    <property type="protein sequence ID" value="SEA35774.1"/>
    <property type="molecule type" value="Genomic_DNA"/>
</dbReference>
<keyword evidence="3" id="KW-1185">Reference proteome</keyword>
<gene>
    <name evidence="2" type="ORF">SAMN05421540_10550</name>
</gene>
<evidence type="ECO:0000256" key="1">
    <source>
        <dbReference type="SAM" id="MobiDB-lite"/>
    </source>
</evidence>
<name>A0A1H4AJE3_9FLAO</name>
<feature type="region of interest" description="Disordered" evidence="1">
    <location>
        <begin position="170"/>
        <end position="192"/>
    </location>
</feature>
<sequence>MKTYLTFALAAVLLSSCSDDDKVTPQPEGPEYYIPTSAAMDQMFDNSLASITQNAQFDAEDGITFTSDAGTSLFIPSNCLTLNGDLVSGEVDLEFIEFYERGAMATSNKPLMGVKPNGDKAALQTGGQFYIQAFQNGEPLIMDCLSSMTVPADLTNGIENDMTLWTGNMNENGDLEWNEDQPDPDGAGEQEGVFPDIDSYYVNFNDFGWTNVDRFWSDPRPKTTLQVQVPAGFGFENSAIYLSYDGEPNLLAKLDVFDDQANIFSEHYGQIPIGLEMHIIFITEDNGEYRYATQGVTVQANDLYVIDIDDTTTGSLNELEAEIEALP</sequence>
<reference evidence="2 3" key="1">
    <citation type="submission" date="2016-10" db="EMBL/GenBank/DDBJ databases">
        <authorList>
            <person name="de Groot N.N."/>
        </authorList>
    </citation>
    <scope>NUCLEOTIDE SEQUENCE [LARGE SCALE GENOMIC DNA]</scope>
    <source>
        <strain evidence="2 3">DSM 23581</strain>
    </source>
</reference>
<dbReference type="Proteomes" id="UP000198820">
    <property type="component" value="Unassembled WGS sequence"/>
</dbReference>
<protein>
    <submittedName>
        <fullName evidence="2">Uncharacterized protein</fullName>
    </submittedName>
</protein>
<proteinExistence type="predicted"/>
<evidence type="ECO:0000313" key="2">
    <source>
        <dbReference type="EMBL" id="SEA35774.1"/>
    </source>
</evidence>
<feature type="compositionally biased region" description="Acidic residues" evidence="1">
    <location>
        <begin position="173"/>
        <end position="188"/>
    </location>
</feature>
<accession>A0A1H4AJE3</accession>